<evidence type="ECO:0000256" key="8">
    <source>
        <dbReference type="ARBA" id="ARBA00023014"/>
    </source>
</evidence>
<dbReference type="InterPro" id="IPR006058">
    <property type="entry name" value="2Fe2S_fd_BS"/>
</dbReference>
<feature type="domain" description="2Fe-2S ferredoxin-type" evidence="10">
    <location>
        <begin position="287"/>
        <end position="375"/>
    </location>
</feature>
<evidence type="ECO:0000256" key="5">
    <source>
        <dbReference type="ARBA" id="ARBA00022827"/>
    </source>
</evidence>
<gene>
    <name evidence="12" type="ORF">GCM10009676_03370</name>
</gene>
<evidence type="ECO:0000256" key="2">
    <source>
        <dbReference type="ARBA" id="ARBA00022630"/>
    </source>
</evidence>
<accession>A0ABP4GH01</accession>
<dbReference type="Gene3D" id="2.40.30.10">
    <property type="entry name" value="Translation factors"/>
    <property type="match status" value="1"/>
</dbReference>
<dbReference type="Pfam" id="PF00111">
    <property type="entry name" value="Fer2"/>
    <property type="match status" value="1"/>
</dbReference>
<feature type="region of interest" description="Disordered" evidence="9">
    <location>
        <begin position="239"/>
        <end position="285"/>
    </location>
</feature>
<evidence type="ECO:0000259" key="10">
    <source>
        <dbReference type="PROSITE" id="PS51085"/>
    </source>
</evidence>
<organism evidence="12 13">
    <name type="scientific">Prauserella halophila</name>
    <dbReference type="NCBI Taxonomy" id="185641"/>
    <lineage>
        <taxon>Bacteria</taxon>
        <taxon>Bacillati</taxon>
        <taxon>Actinomycetota</taxon>
        <taxon>Actinomycetes</taxon>
        <taxon>Pseudonocardiales</taxon>
        <taxon>Pseudonocardiaceae</taxon>
        <taxon>Prauserella</taxon>
    </lineage>
</organism>
<dbReference type="PRINTS" id="PR00371">
    <property type="entry name" value="FPNCR"/>
</dbReference>
<dbReference type="SUPFAM" id="SSF63380">
    <property type="entry name" value="Riboflavin synthase domain-like"/>
    <property type="match status" value="1"/>
</dbReference>
<dbReference type="PROSITE" id="PS00197">
    <property type="entry name" value="2FE2S_FER_1"/>
    <property type="match status" value="1"/>
</dbReference>
<dbReference type="InterPro" id="IPR036010">
    <property type="entry name" value="2Fe-2S_ferredoxin-like_sf"/>
</dbReference>
<feature type="compositionally biased region" description="Low complexity" evidence="9">
    <location>
        <begin position="247"/>
        <end position="258"/>
    </location>
</feature>
<dbReference type="PANTHER" id="PTHR47354:SF8">
    <property type="entry name" value="1,2-PHENYLACETYL-COA EPOXIDASE, SUBUNIT E"/>
    <property type="match status" value="1"/>
</dbReference>
<evidence type="ECO:0000256" key="7">
    <source>
        <dbReference type="ARBA" id="ARBA00023004"/>
    </source>
</evidence>
<dbReference type="InterPro" id="IPR001433">
    <property type="entry name" value="OxRdtase_FAD/NAD-bd"/>
</dbReference>
<protein>
    <submittedName>
        <fullName evidence="12">Ferredoxin--NADP reductase</fullName>
    </submittedName>
</protein>
<feature type="domain" description="FAD-binding FR-type" evidence="11">
    <location>
        <begin position="7"/>
        <end position="105"/>
    </location>
</feature>
<dbReference type="PROSITE" id="PS51384">
    <property type="entry name" value="FAD_FR"/>
    <property type="match status" value="1"/>
</dbReference>
<evidence type="ECO:0000313" key="12">
    <source>
        <dbReference type="EMBL" id="GAA1224966.1"/>
    </source>
</evidence>
<dbReference type="PROSITE" id="PS51085">
    <property type="entry name" value="2FE2S_FER_2"/>
    <property type="match status" value="1"/>
</dbReference>
<dbReference type="InterPro" id="IPR050415">
    <property type="entry name" value="MRET"/>
</dbReference>
<dbReference type="SUPFAM" id="SSF52343">
    <property type="entry name" value="Ferredoxin reductase-like, C-terminal NADP-linked domain"/>
    <property type="match status" value="1"/>
</dbReference>
<reference evidence="13" key="1">
    <citation type="journal article" date="2019" name="Int. J. Syst. Evol. Microbiol.">
        <title>The Global Catalogue of Microorganisms (GCM) 10K type strain sequencing project: providing services to taxonomists for standard genome sequencing and annotation.</title>
        <authorList>
            <consortium name="The Broad Institute Genomics Platform"/>
            <consortium name="The Broad Institute Genome Sequencing Center for Infectious Disease"/>
            <person name="Wu L."/>
            <person name="Ma J."/>
        </authorList>
    </citation>
    <scope>NUCLEOTIDE SEQUENCE [LARGE SCALE GENOMIC DNA]</scope>
    <source>
        <strain evidence="13">JCM 13023</strain>
    </source>
</reference>
<keyword evidence="7" id="KW-0408">Iron</keyword>
<dbReference type="Gene3D" id="3.10.20.30">
    <property type="match status" value="1"/>
</dbReference>
<dbReference type="Gene3D" id="3.40.50.80">
    <property type="entry name" value="Nucleotide-binding domain of ferredoxin-NADP reductase (FNR) module"/>
    <property type="match status" value="1"/>
</dbReference>
<comment type="cofactor">
    <cofactor evidence="1">
        <name>FAD</name>
        <dbReference type="ChEBI" id="CHEBI:57692"/>
    </cofactor>
</comment>
<evidence type="ECO:0000256" key="4">
    <source>
        <dbReference type="ARBA" id="ARBA00022723"/>
    </source>
</evidence>
<evidence type="ECO:0000313" key="13">
    <source>
        <dbReference type="Proteomes" id="UP001500653"/>
    </source>
</evidence>
<name>A0ABP4GH01_9PSEU</name>
<keyword evidence="8" id="KW-0411">Iron-sulfur</keyword>
<dbReference type="CDD" id="cd00207">
    <property type="entry name" value="fer2"/>
    <property type="match status" value="1"/>
</dbReference>
<evidence type="ECO:0000256" key="1">
    <source>
        <dbReference type="ARBA" id="ARBA00001974"/>
    </source>
</evidence>
<keyword evidence="6" id="KW-0560">Oxidoreductase</keyword>
<dbReference type="EMBL" id="BAAALN010000001">
    <property type="protein sequence ID" value="GAA1224966.1"/>
    <property type="molecule type" value="Genomic_DNA"/>
</dbReference>
<evidence type="ECO:0000259" key="11">
    <source>
        <dbReference type="PROSITE" id="PS51384"/>
    </source>
</evidence>
<dbReference type="RefSeq" id="WP_344056128.1">
    <property type="nucleotide sequence ID" value="NZ_BAAALN010000001.1"/>
</dbReference>
<dbReference type="InterPro" id="IPR001709">
    <property type="entry name" value="Flavoprot_Pyr_Nucl_cyt_Rdtase"/>
</dbReference>
<keyword evidence="4" id="KW-0479">Metal-binding</keyword>
<evidence type="ECO:0000256" key="3">
    <source>
        <dbReference type="ARBA" id="ARBA00022714"/>
    </source>
</evidence>
<dbReference type="InterPro" id="IPR017927">
    <property type="entry name" value="FAD-bd_FR_type"/>
</dbReference>
<keyword evidence="5" id="KW-0274">FAD</keyword>
<sequence>MSSDGTVRVQRLRVADVVDETAAARSIVFDAELDYRPGQFLTVRVPGDERGPVARCYSLSSAPDTGQRPQVTIKRDGYASNWLCDHIAAGDELDVLPASGVFTPADLEADLALFAGGSGITPVLSIVRSVLAHGTGAMTLVYANADERSVILAGALRDLEEAYPGRLTVVHWLETLQGLPTAERLATIAELLAGRETFVCGPAPYMRAVVAAAKAAGTPRAQIHRETFVSLGGDPFAAAEPATGSHTDVTTADTPGAAADDDDSAVDGGAVVTGGGGAGDEAGTAPARVTVDLDGTSSHHAWPRGAKLLDVLLDAGRDAPYSCREGQCSACACRVTAGEVKMLHNEVLDSDDLADGIVLACQSLPLTDDVSISYE</sequence>
<dbReference type="PRINTS" id="PR00410">
    <property type="entry name" value="PHEHYDRXLASE"/>
</dbReference>
<dbReference type="Pfam" id="PF00175">
    <property type="entry name" value="NAD_binding_1"/>
    <property type="match status" value="1"/>
</dbReference>
<keyword evidence="13" id="KW-1185">Reference proteome</keyword>
<dbReference type="CDD" id="cd06214">
    <property type="entry name" value="PA_degradation_oxidoreductase_like"/>
    <property type="match status" value="1"/>
</dbReference>
<dbReference type="Proteomes" id="UP001500653">
    <property type="component" value="Unassembled WGS sequence"/>
</dbReference>
<evidence type="ECO:0000256" key="6">
    <source>
        <dbReference type="ARBA" id="ARBA00023002"/>
    </source>
</evidence>
<comment type="caution">
    <text evidence="12">The sequence shown here is derived from an EMBL/GenBank/DDBJ whole genome shotgun (WGS) entry which is preliminary data.</text>
</comment>
<proteinExistence type="predicted"/>
<dbReference type="InterPro" id="IPR039261">
    <property type="entry name" value="FNR_nucleotide-bd"/>
</dbReference>
<evidence type="ECO:0000256" key="9">
    <source>
        <dbReference type="SAM" id="MobiDB-lite"/>
    </source>
</evidence>
<dbReference type="InterPro" id="IPR012675">
    <property type="entry name" value="Beta-grasp_dom_sf"/>
</dbReference>
<keyword evidence="2" id="KW-0285">Flavoprotein</keyword>
<dbReference type="InterPro" id="IPR001041">
    <property type="entry name" value="2Fe-2S_ferredoxin-type"/>
</dbReference>
<keyword evidence="3" id="KW-0001">2Fe-2S</keyword>
<dbReference type="InterPro" id="IPR017938">
    <property type="entry name" value="Riboflavin_synthase-like_b-brl"/>
</dbReference>
<dbReference type="PANTHER" id="PTHR47354">
    <property type="entry name" value="NADH OXIDOREDUCTASE HCR"/>
    <property type="match status" value="1"/>
</dbReference>
<dbReference type="SUPFAM" id="SSF54292">
    <property type="entry name" value="2Fe-2S ferredoxin-like"/>
    <property type="match status" value="1"/>
</dbReference>
<feature type="compositionally biased region" description="Gly residues" evidence="9">
    <location>
        <begin position="271"/>
        <end position="280"/>
    </location>
</feature>